<feature type="compositionally biased region" description="Low complexity" evidence="1">
    <location>
        <begin position="22"/>
        <end position="41"/>
    </location>
</feature>
<organism evidence="2 3">
    <name type="scientific">Marssonina brunnea f. sp. multigermtubi (strain MB_m1)</name>
    <name type="common">Marssonina leaf spot fungus</name>
    <dbReference type="NCBI Taxonomy" id="1072389"/>
    <lineage>
        <taxon>Eukaryota</taxon>
        <taxon>Fungi</taxon>
        <taxon>Dikarya</taxon>
        <taxon>Ascomycota</taxon>
        <taxon>Pezizomycotina</taxon>
        <taxon>Leotiomycetes</taxon>
        <taxon>Helotiales</taxon>
        <taxon>Drepanopezizaceae</taxon>
        <taxon>Drepanopeziza</taxon>
    </lineage>
</organism>
<dbReference type="EMBL" id="JH921437">
    <property type="protein sequence ID" value="EKD17236.1"/>
    <property type="molecule type" value="Genomic_DNA"/>
</dbReference>
<dbReference type="eggNOG" id="ENOG502T4J9">
    <property type="taxonomic scope" value="Eukaryota"/>
</dbReference>
<evidence type="ECO:0000313" key="2">
    <source>
        <dbReference type="EMBL" id="EKD17236.1"/>
    </source>
</evidence>
<dbReference type="InParanoid" id="K1WW38"/>
<reference evidence="2 3" key="1">
    <citation type="journal article" date="2012" name="BMC Genomics">
        <title>Sequencing the genome of Marssonina brunnea reveals fungus-poplar co-evolution.</title>
        <authorList>
            <person name="Zhu S."/>
            <person name="Cao Y.-Z."/>
            <person name="Jiang C."/>
            <person name="Tan B.-Y."/>
            <person name="Wang Z."/>
            <person name="Feng S."/>
            <person name="Zhang L."/>
            <person name="Su X.-H."/>
            <person name="Brejova B."/>
            <person name="Vinar T."/>
            <person name="Xu M."/>
            <person name="Wang M.-X."/>
            <person name="Zhang S.-G."/>
            <person name="Huang M.-R."/>
            <person name="Wu R."/>
            <person name="Zhou Y."/>
        </authorList>
    </citation>
    <scope>NUCLEOTIDE SEQUENCE [LARGE SCALE GENOMIC DNA]</scope>
    <source>
        <strain evidence="2 3">MB_m1</strain>
    </source>
</reference>
<gene>
    <name evidence="2" type="ORF">MBM_04813</name>
</gene>
<dbReference type="Proteomes" id="UP000006753">
    <property type="component" value="Unassembled WGS sequence"/>
</dbReference>
<sequence>MEGLQMAQIIADLQALQNAVGASSPPASSSSSSCPPVSSSSMPPPPSFPPASALSTSILSYIFCRPGFSSLPPARFATTQIQTPKNAETKTETEVNTTVQDPAAAHALLTPMNPKPAPVNSTGTGASTPQSRRDSGAQGPKYDRMGRTVVAPGKPPPNFTREESGASTGSSVGIGSATPGGGAGAEMDEDLKRAKTLLELFEMRGKFKHMGDTGLLRAKQRVDDVVARHARSELDYREKEARTRHLRVNR</sequence>
<dbReference type="AlphaFoldDB" id="K1WW38"/>
<evidence type="ECO:0000256" key="1">
    <source>
        <dbReference type="SAM" id="MobiDB-lite"/>
    </source>
</evidence>
<dbReference type="KEGG" id="mbe:MBM_04813"/>
<dbReference type="HOGENOM" id="CLU_1354717_0_0_1"/>
<dbReference type="OMA" id="MEGLQMA"/>
<name>K1WW38_MARBU</name>
<feature type="region of interest" description="Disordered" evidence="1">
    <location>
        <begin position="109"/>
        <end position="189"/>
    </location>
</feature>
<dbReference type="OrthoDB" id="3519533at2759"/>
<feature type="compositionally biased region" description="Basic and acidic residues" evidence="1">
    <location>
        <begin position="131"/>
        <end position="146"/>
    </location>
</feature>
<proteinExistence type="predicted"/>
<feature type="compositionally biased region" description="Polar residues" evidence="1">
    <location>
        <begin position="119"/>
        <end position="130"/>
    </location>
</feature>
<accession>K1WW38</accession>
<evidence type="ECO:0000313" key="3">
    <source>
        <dbReference type="Proteomes" id="UP000006753"/>
    </source>
</evidence>
<feature type="region of interest" description="Disordered" evidence="1">
    <location>
        <begin position="18"/>
        <end position="49"/>
    </location>
</feature>
<protein>
    <submittedName>
        <fullName evidence="2">Uncharacterized protein</fullName>
    </submittedName>
</protein>
<keyword evidence="3" id="KW-1185">Reference proteome</keyword>